<feature type="transmembrane region" description="Helical" evidence="2">
    <location>
        <begin position="77"/>
        <end position="100"/>
    </location>
</feature>
<dbReference type="AlphaFoldDB" id="A0A1Y6BB57"/>
<evidence type="ECO:0000256" key="2">
    <source>
        <dbReference type="SAM" id="Phobius"/>
    </source>
</evidence>
<dbReference type="STRING" id="560819.SAMN05428998_10345"/>
<sequence>MSSKPLPFIALLLTALSLVPVGAHFFELPNKLGLDQHAYFTVQAIYRGWAFFGIALVGAILADCGLAAAARRRQPAAFPWALAGALLMVASLAVFFVWVFPTNQATANWTIVPPDWERLRRHWEYGHAVSAILTAGAFCSVAWALLEWAIRISLNSIAKRLRIPYATPGSQGSGRANLPKHEPDSLRIQEKKNRRPGSRIGPRGWGNE</sequence>
<accession>A0A1Y6BB57</accession>
<feature type="region of interest" description="Disordered" evidence="1">
    <location>
        <begin position="170"/>
        <end position="208"/>
    </location>
</feature>
<dbReference type="Proteomes" id="UP000192917">
    <property type="component" value="Unassembled WGS sequence"/>
</dbReference>
<organism evidence="3 4">
    <name type="scientific">Tistlia consotensis USBA 355</name>
    <dbReference type="NCBI Taxonomy" id="560819"/>
    <lineage>
        <taxon>Bacteria</taxon>
        <taxon>Pseudomonadati</taxon>
        <taxon>Pseudomonadota</taxon>
        <taxon>Alphaproteobacteria</taxon>
        <taxon>Rhodospirillales</taxon>
        <taxon>Rhodovibrionaceae</taxon>
        <taxon>Tistlia</taxon>
    </lineage>
</organism>
<reference evidence="3 4" key="1">
    <citation type="submission" date="2017-04" db="EMBL/GenBank/DDBJ databases">
        <authorList>
            <person name="Afonso C.L."/>
            <person name="Miller P.J."/>
            <person name="Scott M.A."/>
            <person name="Spackman E."/>
            <person name="Goraichik I."/>
            <person name="Dimitrov K.M."/>
            <person name="Suarez D.L."/>
            <person name="Swayne D.E."/>
        </authorList>
    </citation>
    <scope>NUCLEOTIDE SEQUENCE [LARGE SCALE GENOMIC DNA]</scope>
    <source>
        <strain evidence="3 4">USBA 355</strain>
    </source>
</reference>
<feature type="transmembrane region" description="Helical" evidence="2">
    <location>
        <begin position="49"/>
        <end position="70"/>
    </location>
</feature>
<evidence type="ECO:0000313" key="3">
    <source>
        <dbReference type="EMBL" id="SMF02344.1"/>
    </source>
</evidence>
<keyword evidence="4" id="KW-1185">Reference proteome</keyword>
<dbReference type="EMBL" id="FWZX01000003">
    <property type="protein sequence ID" value="SMF02344.1"/>
    <property type="molecule type" value="Genomic_DNA"/>
</dbReference>
<gene>
    <name evidence="3" type="ORF">SAMN05428998_10345</name>
</gene>
<feature type="transmembrane region" description="Helical" evidence="2">
    <location>
        <begin position="125"/>
        <end position="150"/>
    </location>
</feature>
<keyword evidence="2" id="KW-1133">Transmembrane helix</keyword>
<keyword evidence="2" id="KW-0812">Transmembrane</keyword>
<protein>
    <recommendedName>
        <fullName evidence="5">DUF1772 domain-containing protein</fullName>
    </recommendedName>
</protein>
<evidence type="ECO:0000313" key="4">
    <source>
        <dbReference type="Proteomes" id="UP000192917"/>
    </source>
</evidence>
<dbReference type="RefSeq" id="WP_143596158.1">
    <property type="nucleotide sequence ID" value="NZ_FWZX01000003.1"/>
</dbReference>
<keyword evidence="2" id="KW-0472">Membrane</keyword>
<feature type="compositionally biased region" description="Basic and acidic residues" evidence="1">
    <location>
        <begin position="179"/>
        <end position="191"/>
    </location>
</feature>
<evidence type="ECO:0008006" key="5">
    <source>
        <dbReference type="Google" id="ProtNLM"/>
    </source>
</evidence>
<name>A0A1Y6BB57_9PROT</name>
<proteinExistence type="predicted"/>
<evidence type="ECO:0000256" key="1">
    <source>
        <dbReference type="SAM" id="MobiDB-lite"/>
    </source>
</evidence>